<accession>U6KZD3</accession>
<dbReference type="Proteomes" id="UP000030747">
    <property type="component" value="Unassembled WGS sequence"/>
</dbReference>
<evidence type="ECO:0000313" key="2">
    <source>
        <dbReference type="EMBL" id="CDJ41689.1"/>
    </source>
</evidence>
<reference evidence="2" key="1">
    <citation type="submission" date="2013-10" db="EMBL/GenBank/DDBJ databases">
        <title>Genomic analysis of the causative agents of coccidiosis in chickens.</title>
        <authorList>
            <person name="Reid A.J."/>
            <person name="Blake D."/>
            <person name="Billington K."/>
            <person name="Browne H."/>
            <person name="Dunn M."/>
            <person name="Hung S."/>
            <person name="Kawahara F."/>
            <person name="Miranda-Saavedra D."/>
            <person name="Mourier T."/>
            <person name="Nagra H."/>
            <person name="Otto T.D."/>
            <person name="Rawlings N."/>
            <person name="Sanchez A."/>
            <person name="Sanders M."/>
            <person name="Subramaniam C."/>
            <person name="Tay Y."/>
            <person name="Dear P."/>
            <person name="Doerig C."/>
            <person name="Gruber A."/>
            <person name="Parkinson J."/>
            <person name="Shirley M."/>
            <person name="Wan K.L."/>
            <person name="Berriman M."/>
            <person name="Tomley F."/>
            <person name="Pain A."/>
        </authorList>
    </citation>
    <scope>NUCLEOTIDE SEQUENCE [LARGE SCALE GENOMIC DNA]</scope>
    <source>
        <strain evidence="2">Houghton</strain>
    </source>
</reference>
<keyword evidence="3" id="KW-1185">Reference proteome</keyword>
<protein>
    <submittedName>
        <fullName evidence="2">Uncharacterized protein</fullName>
    </submittedName>
</protein>
<sequence length="771" mass="86614">MLTYGASLEEVPPVKEIILEVRMAYMELNHEAIALIENKNKVSIAFMYKGEDLSHVCGDARRICYRVFRKKIDDTSVHLTVNSIFQLPFSSTFPMASPSLELYVMLESLSNLRRCVASARISLGRRCRSLSSLLSTNSYTLYLGTNSVTEAGSFLMNVRLGHTSVKAKSFSFYWSQELRLGLDEHKLGRNFPNFPTKAGEDARATLTILRQTRKTLFEHRVGAISVPVSRKPEFDLKGLTARIDELLVQMERDGIIVVPMITRLKAGTLKARDCSANRFASFFLDSHPYRILATTPIPFFSPDTVMKAMDASIHERTSTHGFLGWDRCLSNTFDYLLDRAAFLDSTTPSKSGLCLASNTSLHKCVLSTCQAVSCASTYSFYAAQFAVQILEEAIFEPTADSVLIGALPFDSTQESTDLKKFEQADTDRGDHSSQKDGPDKKPVLPPVKHTHLREIRSSMDTWRHRCYFRRLPSEHPLQIFALFKRDQLFVSRQAIGQSRSGILLAILVLGDENVDVEEASKLYGVEIQTQRMINDAIVALKKRAAQGTTGKTKSTQRRSLTSLNTVLMTAVDYKGFRVVVLPLPESIPEVVAWPQPLSARVRHEVSFIETKLNICNLLKPVSSERYARDVTILLSVKNRGTDTMMLYRTCYALPLFSGKDVSGPRPSVSQRLRTVPFEYSADMEMALKNSQQVPPQMTAKPTQPDQTYQDAIVRSPFSRLYSPVDELVHFITRSYSRSYRENVEPVICGNSLPGRKAQRLGTIVKSVVLDE</sequence>
<evidence type="ECO:0000313" key="3">
    <source>
        <dbReference type="Proteomes" id="UP000030747"/>
    </source>
</evidence>
<dbReference type="VEuPathDB" id="ToxoDB:ETH_00010560"/>
<proteinExistence type="predicted"/>
<dbReference type="RefSeq" id="XP_013232439.1">
    <property type="nucleotide sequence ID" value="XM_013376985.1"/>
</dbReference>
<feature type="compositionally biased region" description="Basic and acidic residues" evidence="1">
    <location>
        <begin position="416"/>
        <end position="442"/>
    </location>
</feature>
<organism evidence="2 3">
    <name type="scientific">Eimeria tenella</name>
    <name type="common">Coccidian parasite</name>
    <dbReference type="NCBI Taxonomy" id="5802"/>
    <lineage>
        <taxon>Eukaryota</taxon>
        <taxon>Sar</taxon>
        <taxon>Alveolata</taxon>
        <taxon>Apicomplexa</taxon>
        <taxon>Conoidasida</taxon>
        <taxon>Coccidia</taxon>
        <taxon>Eucoccidiorida</taxon>
        <taxon>Eimeriorina</taxon>
        <taxon>Eimeriidae</taxon>
        <taxon>Eimeria</taxon>
    </lineage>
</organism>
<evidence type="ECO:0000256" key="1">
    <source>
        <dbReference type="SAM" id="MobiDB-lite"/>
    </source>
</evidence>
<dbReference type="AlphaFoldDB" id="U6KZD3"/>
<dbReference type="VEuPathDB" id="ToxoDB:ETH2_1120000"/>
<dbReference type="EMBL" id="HG675655">
    <property type="protein sequence ID" value="CDJ41689.1"/>
    <property type="molecule type" value="Genomic_DNA"/>
</dbReference>
<gene>
    <name evidence="2" type="ORF">ETH_00010560</name>
</gene>
<name>U6KZD3_EIMTE</name>
<feature type="region of interest" description="Disordered" evidence="1">
    <location>
        <begin position="415"/>
        <end position="446"/>
    </location>
</feature>
<reference evidence="2" key="2">
    <citation type="submission" date="2013-10" db="EMBL/GenBank/DDBJ databases">
        <authorList>
            <person name="Aslett M."/>
        </authorList>
    </citation>
    <scope>NUCLEOTIDE SEQUENCE [LARGE SCALE GENOMIC DNA]</scope>
    <source>
        <strain evidence="2">Houghton</strain>
    </source>
</reference>
<dbReference type="GeneID" id="25251306"/>
<dbReference type="OrthoDB" id="626167at2759"/>